<dbReference type="PROSITE" id="PS50045">
    <property type="entry name" value="SIGMA54_INTERACT_4"/>
    <property type="match status" value="1"/>
</dbReference>
<dbReference type="Pfam" id="PF00158">
    <property type="entry name" value="Sigma54_activat"/>
    <property type="match status" value="1"/>
</dbReference>
<evidence type="ECO:0000256" key="5">
    <source>
        <dbReference type="ARBA" id="ARBA00023159"/>
    </source>
</evidence>
<evidence type="ECO:0000256" key="6">
    <source>
        <dbReference type="ARBA" id="ARBA00023163"/>
    </source>
</evidence>
<dbReference type="SUPFAM" id="SSF46689">
    <property type="entry name" value="Homeodomain-like"/>
    <property type="match status" value="1"/>
</dbReference>
<dbReference type="EMBL" id="JACHEB010000006">
    <property type="protein sequence ID" value="MBB5329404.1"/>
    <property type="molecule type" value="Genomic_DNA"/>
</dbReference>
<dbReference type="Gene3D" id="3.30.450.40">
    <property type="match status" value="2"/>
</dbReference>
<dbReference type="CDD" id="cd00009">
    <property type="entry name" value="AAA"/>
    <property type="match status" value="1"/>
</dbReference>
<keyword evidence="9" id="KW-1185">Reference proteome</keyword>
<sequence length="697" mass="77533">MRSSPLRRVSSVDTAPEVEQLGDLLRFARSLDAYRDPERLLCSLPAELSSVTGSNTIALIHVNGGDSSWYAVDADGLTINLQPELPQWRAEIEEFLSGHPQPAVVTSLDQEARFPAVFRFFRAHGNQSLCLLPLDRTPCGLGAICFAKKQDDGFSEKEVSLLFLLADYVGLAIDDRLNLAHSEAARAQLASEQTKLNLFLDLNNSVVSNLDLGEMLRSVSPNIRKTMRLEGVAVILPDATAEHLLLYAVDFPDGKGELLQDLSKPLEGSLAGQVFRSGKPWIGDLEEGSQSGFGNIVRHGEGSISICLLPLLRCRNVLGVLCLVRAQKSAFLREDVEFLSQIAGQVAIAIDNAFAYRRITELSDKLTQEKLYLEDEIRSELNFEEIIGNSAVLRQVLRQVEAVAPTNSTVLIQGETGSGKELIARAVHNLSRRRTHPFVKLNCAAIPTGLLESELFGHEKGAFTGAIAQRMGRFELASQGTIFLDEVSEIPLELQPKLLRVLQEREFERLGNSRTLRTDARLIAATNRNLNAMVEEQTFRSDLFYRLNVFPIHVPPLRERKEDIPFLVRHFAQHFARNMSKEIDTISTETMNAMVSYPWPGNIRELQNVIERAVILSKGPELLVPLDGLKLKNAEMSVQTNGATTLEEIERKHILSILEQTNWVFAGPNGAAARLGLKRPTLQFRMQKLGISRPRKS</sequence>
<dbReference type="Pfam" id="PF25601">
    <property type="entry name" value="AAA_lid_14"/>
    <property type="match status" value="1"/>
</dbReference>
<organism evidence="8 9">
    <name type="scientific">Tunturiibacter gelidiferens</name>
    <dbReference type="NCBI Taxonomy" id="3069689"/>
    <lineage>
        <taxon>Bacteria</taxon>
        <taxon>Pseudomonadati</taxon>
        <taxon>Acidobacteriota</taxon>
        <taxon>Terriglobia</taxon>
        <taxon>Terriglobales</taxon>
        <taxon>Acidobacteriaceae</taxon>
        <taxon>Tunturiibacter</taxon>
    </lineage>
</organism>
<dbReference type="InterPro" id="IPR009057">
    <property type="entry name" value="Homeodomain-like_sf"/>
</dbReference>
<dbReference type="InterPro" id="IPR058031">
    <property type="entry name" value="AAA_lid_NorR"/>
</dbReference>
<dbReference type="Gene3D" id="1.10.8.60">
    <property type="match status" value="1"/>
</dbReference>
<dbReference type="AlphaFoldDB" id="A0A9X0QFQ1"/>
<keyword evidence="3" id="KW-0805">Transcription regulation</keyword>
<dbReference type="Pfam" id="PF02954">
    <property type="entry name" value="HTH_8"/>
    <property type="match status" value="1"/>
</dbReference>
<dbReference type="InterPro" id="IPR003593">
    <property type="entry name" value="AAA+_ATPase"/>
</dbReference>
<dbReference type="PROSITE" id="PS00688">
    <property type="entry name" value="SIGMA54_INTERACT_3"/>
    <property type="match status" value="1"/>
</dbReference>
<dbReference type="Proteomes" id="UP000535182">
    <property type="component" value="Unassembled WGS sequence"/>
</dbReference>
<dbReference type="SMART" id="SM00382">
    <property type="entry name" value="AAA"/>
    <property type="match status" value="1"/>
</dbReference>
<dbReference type="GO" id="GO:0043565">
    <property type="term" value="F:sequence-specific DNA binding"/>
    <property type="evidence" value="ECO:0007669"/>
    <property type="project" value="InterPro"/>
</dbReference>
<dbReference type="PANTHER" id="PTHR32071:SF123">
    <property type="entry name" value="DNA-BINDING TRANSCRIPTIONAL ACTIVATOR HYFR-RELATED"/>
    <property type="match status" value="1"/>
</dbReference>
<dbReference type="InterPro" id="IPR002197">
    <property type="entry name" value="HTH_Fis"/>
</dbReference>
<gene>
    <name evidence="8" type="ORF">HDF14_003022</name>
</gene>
<dbReference type="GO" id="GO:0006355">
    <property type="term" value="P:regulation of DNA-templated transcription"/>
    <property type="evidence" value="ECO:0007669"/>
    <property type="project" value="InterPro"/>
</dbReference>
<comment type="caution">
    <text evidence="8">The sequence shown here is derived from an EMBL/GenBank/DDBJ whole genome shotgun (WGS) entry which is preliminary data.</text>
</comment>
<feature type="domain" description="Sigma-54 factor interaction" evidence="7">
    <location>
        <begin position="386"/>
        <end position="615"/>
    </location>
</feature>
<keyword evidence="4" id="KW-0238">DNA-binding</keyword>
<dbReference type="InterPro" id="IPR002078">
    <property type="entry name" value="Sigma_54_int"/>
</dbReference>
<dbReference type="InterPro" id="IPR025944">
    <property type="entry name" value="Sigma_54_int_dom_CS"/>
</dbReference>
<dbReference type="InterPro" id="IPR027417">
    <property type="entry name" value="P-loop_NTPase"/>
</dbReference>
<dbReference type="Gene3D" id="1.10.10.60">
    <property type="entry name" value="Homeodomain-like"/>
    <property type="match status" value="1"/>
</dbReference>
<dbReference type="FunFam" id="1.10.8.60:FF:000014">
    <property type="entry name" value="DNA-binding transcriptional regulator NtrC"/>
    <property type="match status" value="1"/>
</dbReference>
<dbReference type="RefSeq" id="WP_260698281.1">
    <property type="nucleotide sequence ID" value="NZ_JACHEB010000006.1"/>
</dbReference>
<dbReference type="Gene3D" id="3.40.50.300">
    <property type="entry name" value="P-loop containing nucleotide triphosphate hydrolases"/>
    <property type="match status" value="1"/>
</dbReference>
<keyword evidence="1" id="KW-0547">Nucleotide-binding</keyword>
<dbReference type="PROSITE" id="PS00675">
    <property type="entry name" value="SIGMA54_INTERACT_1"/>
    <property type="match status" value="1"/>
</dbReference>
<dbReference type="InterPro" id="IPR025662">
    <property type="entry name" value="Sigma_54_int_dom_ATP-bd_1"/>
</dbReference>
<dbReference type="SMART" id="SM00065">
    <property type="entry name" value="GAF"/>
    <property type="match status" value="2"/>
</dbReference>
<dbReference type="GO" id="GO:0005524">
    <property type="term" value="F:ATP binding"/>
    <property type="evidence" value="ECO:0007669"/>
    <property type="project" value="UniProtKB-KW"/>
</dbReference>
<name>A0A9X0QFQ1_9BACT</name>
<keyword evidence="5" id="KW-0010">Activator</keyword>
<evidence type="ECO:0000313" key="8">
    <source>
        <dbReference type="EMBL" id="MBB5329404.1"/>
    </source>
</evidence>
<keyword evidence="2" id="KW-0067">ATP-binding</keyword>
<dbReference type="SUPFAM" id="SSF52540">
    <property type="entry name" value="P-loop containing nucleoside triphosphate hydrolases"/>
    <property type="match status" value="1"/>
</dbReference>
<protein>
    <submittedName>
        <fullName evidence="8">Formate hydrogenlyase transcriptional activator</fullName>
    </submittedName>
</protein>
<evidence type="ECO:0000313" key="9">
    <source>
        <dbReference type="Proteomes" id="UP000535182"/>
    </source>
</evidence>
<evidence type="ECO:0000259" key="7">
    <source>
        <dbReference type="PROSITE" id="PS50045"/>
    </source>
</evidence>
<evidence type="ECO:0000256" key="4">
    <source>
        <dbReference type="ARBA" id="ARBA00023125"/>
    </source>
</evidence>
<accession>A0A9X0QFQ1</accession>
<evidence type="ECO:0000256" key="1">
    <source>
        <dbReference type="ARBA" id="ARBA00022741"/>
    </source>
</evidence>
<keyword evidence="6" id="KW-0804">Transcription</keyword>
<dbReference type="InterPro" id="IPR029016">
    <property type="entry name" value="GAF-like_dom_sf"/>
</dbReference>
<dbReference type="PANTHER" id="PTHR32071">
    <property type="entry name" value="TRANSCRIPTIONAL REGULATORY PROTEIN"/>
    <property type="match status" value="1"/>
</dbReference>
<proteinExistence type="predicted"/>
<evidence type="ECO:0000256" key="2">
    <source>
        <dbReference type="ARBA" id="ARBA00022840"/>
    </source>
</evidence>
<evidence type="ECO:0000256" key="3">
    <source>
        <dbReference type="ARBA" id="ARBA00023015"/>
    </source>
</evidence>
<dbReference type="FunFam" id="3.40.50.300:FF:000006">
    <property type="entry name" value="DNA-binding transcriptional regulator NtrC"/>
    <property type="match status" value="1"/>
</dbReference>
<reference evidence="8 9" key="1">
    <citation type="submission" date="2020-08" db="EMBL/GenBank/DDBJ databases">
        <title>Genomic Encyclopedia of Type Strains, Phase IV (KMG-V): Genome sequencing to study the core and pangenomes of soil and plant-associated prokaryotes.</title>
        <authorList>
            <person name="Whitman W."/>
        </authorList>
    </citation>
    <scope>NUCLEOTIDE SEQUENCE [LARGE SCALE GENOMIC DNA]</scope>
    <source>
        <strain evidence="8 9">X5P2</strain>
    </source>
</reference>
<dbReference type="InterPro" id="IPR003018">
    <property type="entry name" value="GAF"/>
</dbReference>
<dbReference type="Pfam" id="PF13185">
    <property type="entry name" value="GAF_2"/>
    <property type="match status" value="1"/>
</dbReference>
<dbReference type="SUPFAM" id="SSF55781">
    <property type="entry name" value="GAF domain-like"/>
    <property type="match status" value="2"/>
</dbReference>